<keyword evidence="7" id="KW-0812">Transmembrane</keyword>
<feature type="transmembrane region" description="Helical" evidence="7">
    <location>
        <begin position="306"/>
        <end position="329"/>
    </location>
</feature>
<comment type="caution">
    <text evidence="10">The sequence shown here is derived from an EMBL/GenBank/DDBJ whole genome shotgun (WGS) entry which is preliminary data.</text>
</comment>
<organism evidence="10 11">
    <name type="scientific">Paenibacillus macquariensis</name>
    <dbReference type="NCBI Taxonomy" id="948756"/>
    <lineage>
        <taxon>Bacteria</taxon>
        <taxon>Bacillati</taxon>
        <taxon>Bacillota</taxon>
        <taxon>Bacilli</taxon>
        <taxon>Bacillales</taxon>
        <taxon>Paenibacillaceae</taxon>
        <taxon>Paenibacillus</taxon>
    </lineage>
</organism>
<keyword evidence="11" id="KW-1185">Reference proteome</keyword>
<dbReference type="PROSITE" id="PS50885">
    <property type="entry name" value="HAMP"/>
    <property type="match status" value="1"/>
</dbReference>
<evidence type="ECO:0000256" key="7">
    <source>
        <dbReference type="SAM" id="Phobius"/>
    </source>
</evidence>
<feature type="domain" description="HAMP" evidence="9">
    <location>
        <begin position="330"/>
        <end position="382"/>
    </location>
</feature>
<evidence type="ECO:0000256" key="4">
    <source>
        <dbReference type="ARBA" id="ARBA00023224"/>
    </source>
</evidence>
<evidence type="ECO:0000256" key="3">
    <source>
        <dbReference type="ARBA" id="ARBA00023136"/>
    </source>
</evidence>
<evidence type="ECO:0000313" key="10">
    <source>
        <dbReference type="EMBL" id="SIR45116.1"/>
    </source>
</evidence>
<evidence type="ECO:0000256" key="2">
    <source>
        <dbReference type="ARBA" id="ARBA00022475"/>
    </source>
</evidence>
<dbReference type="Pfam" id="PF00015">
    <property type="entry name" value="MCPsignal"/>
    <property type="match status" value="1"/>
</dbReference>
<sequence>MNKIHSKIHFLRFKSIGMKLFVIMFCAIVGLSTILGLSSYQLSKGIIKDEVSLASLQAIVQAADKLDFLFLQYESLSKQLAVDSELKRNLESIDQAEIGTLQRHNSEEKVRSKLSSISGSDSRLLGVRLVKESLVEVDSYKSSGIPGVRTDDDIQAKMKEIEDAKGKIVWFPTSKKGFFNSYAEPALTMGRLLRNMNHPEAEYILLFEIKEKSITEMLANLQIGVSGQVEVITDSNRIVHAKDNNLLESQSFIHINKESAGGETTFTADDEEGIEQLVVYKTLKTTKWTMMGYAPISDFVKGTNQLLYVTLIVILLAVIFALFIGYYVFLNVGRPLAKLCNLMEEGEQGNLQVRTTFQSEDEIGRLGSSFNQMMHQIGMLVDQTNRSAQEVLETADELTQVSKSTSLSAGEIADASREIAVGASNLAMEAESESVLAEHIAEKIHKVSTSNYAMEQSAHRVLQVSGQGSDYMDQLVHKTDVIVDMNRTIVSQAEGLKKSTASIQKILELMSNLTQQTNILSMNATIEAARAGEAGRGFMVVANEIRNLADSSKQSIQTVAEITDEIRRGIEHTTASLNAVSPVLAEQMVSVKEASTMFQNVKQQMDEFLTEIDNSSIAVKELIESQQLLSVSISSISAVVEETSASTEEVASMSSQQYVVSEQLVGLSSRLEEMSETFKHVLVKFKT</sequence>
<comment type="subcellular location">
    <subcellularLocation>
        <location evidence="1">Cell membrane</location>
    </subcellularLocation>
</comment>
<evidence type="ECO:0000256" key="5">
    <source>
        <dbReference type="ARBA" id="ARBA00029447"/>
    </source>
</evidence>
<proteinExistence type="inferred from homology"/>
<comment type="similarity">
    <text evidence="5">Belongs to the methyl-accepting chemotaxis (MCP) protein family.</text>
</comment>
<dbReference type="Gene3D" id="3.30.450.20">
    <property type="entry name" value="PAS domain"/>
    <property type="match status" value="1"/>
</dbReference>
<dbReference type="PANTHER" id="PTHR32089">
    <property type="entry name" value="METHYL-ACCEPTING CHEMOTAXIS PROTEIN MCPB"/>
    <property type="match status" value="1"/>
</dbReference>
<dbReference type="PANTHER" id="PTHR32089:SF112">
    <property type="entry name" value="LYSOZYME-LIKE PROTEIN-RELATED"/>
    <property type="match status" value="1"/>
</dbReference>
<keyword evidence="7" id="KW-1133">Transmembrane helix</keyword>
<evidence type="ECO:0000259" key="9">
    <source>
        <dbReference type="PROSITE" id="PS50885"/>
    </source>
</evidence>
<dbReference type="Gene3D" id="1.10.287.950">
    <property type="entry name" value="Methyl-accepting chemotaxis protein"/>
    <property type="match status" value="1"/>
</dbReference>
<dbReference type="SMART" id="SM00283">
    <property type="entry name" value="MA"/>
    <property type="match status" value="1"/>
</dbReference>
<dbReference type="SMART" id="SM00304">
    <property type="entry name" value="HAMP"/>
    <property type="match status" value="1"/>
</dbReference>
<dbReference type="CDD" id="cd06225">
    <property type="entry name" value="HAMP"/>
    <property type="match status" value="1"/>
</dbReference>
<reference evidence="10 11" key="1">
    <citation type="submission" date="2017-01" db="EMBL/GenBank/DDBJ databases">
        <authorList>
            <person name="Varghese N."/>
            <person name="Submissions S."/>
        </authorList>
    </citation>
    <scope>NUCLEOTIDE SEQUENCE [LARGE SCALE GENOMIC DNA]</scope>
    <source>
        <strain evidence="10 11">ATCC 23464</strain>
    </source>
</reference>
<dbReference type="Proteomes" id="UP000186666">
    <property type="component" value="Unassembled WGS sequence"/>
</dbReference>
<dbReference type="InterPro" id="IPR004089">
    <property type="entry name" value="MCPsignal_dom"/>
</dbReference>
<dbReference type="SUPFAM" id="SSF58104">
    <property type="entry name" value="Methyl-accepting chemotaxis protein (MCP) signaling domain"/>
    <property type="match status" value="1"/>
</dbReference>
<evidence type="ECO:0000259" key="8">
    <source>
        <dbReference type="PROSITE" id="PS50111"/>
    </source>
</evidence>
<name>A0ABY1K9C4_9BACL</name>
<accession>A0ABY1K9C4</accession>
<dbReference type="EMBL" id="FTNK01000014">
    <property type="protein sequence ID" value="SIR45116.1"/>
    <property type="molecule type" value="Genomic_DNA"/>
</dbReference>
<dbReference type="InterPro" id="IPR003660">
    <property type="entry name" value="HAMP_dom"/>
</dbReference>
<evidence type="ECO:0000256" key="6">
    <source>
        <dbReference type="PROSITE-ProRule" id="PRU00284"/>
    </source>
</evidence>
<dbReference type="Gene3D" id="6.10.340.10">
    <property type="match status" value="1"/>
</dbReference>
<feature type="domain" description="Methyl-accepting transducer" evidence="8">
    <location>
        <begin position="401"/>
        <end position="651"/>
    </location>
</feature>
<dbReference type="RefSeq" id="WP_068592005.1">
    <property type="nucleotide sequence ID" value="NZ_FTNK01000014.1"/>
</dbReference>
<dbReference type="Pfam" id="PF00672">
    <property type="entry name" value="HAMP"/>
    <property type="match status" value="1"/>
</dbReference>
<keyword evidence="3 7" id="KW-0472">Membrane</keyword>
<evidence type="ECO:0000256" key="1">
    <source>
        <dbReference type="ARBA" id="ARBA00004236"/>
    </source>
</evidence>
<gene>
    <name evidence="10" type="ORF">SAMN05421578_11499</name>
</gene>
<protein>
    <submittedName>
        <fullName evidence="10">Methyl-accepting chemotaxis protein</fullName>
    </submittedName>
</protein>
<keyword evidence="2" id="KW-1003">Cell membrane</keyword>
<keyword evidence="4 6" id="KW-0807">Transducer</keyword>
<dbReference type="PROSITE" id="PS50111">
    <property type="entry name" value="CHEMOTAXIS_TRANSDUC_2"/>
    <property type="match status" value="1"/>
</dbReference>
<feature type="transmembrane region" description="Helical" evidence="7">
    <location>
        <begin position="20"/>
        <end position="40"/>
    </location>
</feature>
<evidence type="ECO:0000313" key="11">
    <source>
        <dbReference type="Proteomes" id="UP000186666"/>
    </source>
</evidence>